<evidence type="ECO:0000313" key="4">
    <source>
        <dbReference type="EMBL" id="KAB6083395.1"/>
    </source>
</evidence>
<protein>
    <submittedName>
        <fullName evidence="5">DNA-binding protein</fullName>
    </submittedName>
    <submittedName>
        <fullName evidence="6">DsbA family protein</fullName>
    </submittedName>
</protein>
<dbReference type="Pfam" id="PF18291">
    <property type="entry name" value="HU-HIG"/>
    <property type="match status" value="1"/>
</dbReference>
<dbReference type="Proteomes" id="UP000434604">
    <property type="component" value="Unassembled WGS sequence"/>
</dbReference>
<gene>
    <name evidence="5" type="ORF">GA398_04450</name>
    <name evidence="4" type="ORF">GA574_20100</name>
    <name evidence="6" type="ORF">LDZ35_13555</name>
</gene>
<dbReference type="Proteomes" id="UP000435059">
    <property type="component" value="Unassembled WGS sequence"/>
</dbReference>
<dbReference type="InterPro" id="IPR010992">
    <property type="entry name" value="IHF-like_DNA-bd_dom_sf"/>
</dbReference>
<dbReference type="RefSeq" id="WP_008776890.1">
    <property type="nucleotide sequence ID" value="NZ_CP072212.1"/>
</dbReference>
<evidence type="ECO:0000313" key="8">
    <source>
        <dbReference type="Proteomes" id="UP000435059"/>
    </source>
</evidence>
<dbReference type="EMBL" id="JAIWWW010000031">
    <property type="protein sequence ID" value="MCA4524228.1"/>
    <property type="molecule type" value="Genomic_DNA"/>
</dbReference>
<keyword evidence="8" id="KW-1185">Reference proteome</keyword>
<dbReference type="AlphaFoldDB" id="A0A412J2J8"/>
<comment type="caution">
    <text evidence="5">The sequence shown here is derived from an EMBL/GenBank/DDBJ whole genome shotgun (WGS) entry which is preliminary data.</text>
</comment>
<dbReference type="InterPro" id="IPR041607">
    <property type="entry name" value="HU-HIG"/>
</dbReference>
<evidence type="ECO:0000259" key="3">
    <source>
        <dbReference type="Pfam" id="PF18291"/>
    </source>
</evidence>
<reference evidence="6" key="2">
    <citation type="submission" date="2023-08" db="EMBL/GenBank/DDBJ databases">
        <title>Mucin Metabolism Genes Underlie the Key Renovations of Bacteroides xylanisolvens Genomes in Captive Great Apes.</title>
        <authorList>
            <person name="Nishida A.H."/>
        </authorList>
    </citation>
    <scope>NUCLEOTIDE SEQUENCE</scope>
    <source>
        <strain evidence="6">P19.10B</strain>
    </source>
</reference>
<organism evidence="5 7">
    <name type="scientific">Bacteroides xylanisolvens</name>
    <dbReference type="NCBI Taxonomy" id="371601"/>
    <lineage>
        <taxon>Bacteria</taxon>
        <taxon>Pseudomonadati</taxon>
        <taxon>Bacteroidota</taxon>
        <taxon>Bacteroidia</taxon>
        <taxon>Bacteroidales</taxon>
        <taxon>Bacteroidaceae</taxon>
        <taxon>Bacteroides</taxon>
    </lineage>
</organism>
<sequence length="159" mass="17104">MALKYVVKKTTFGFDKEKAEKYVARPFNVVTVDFKMLCDQVTKVGFVPRGTVKSVLDGLIDSLITYMEIGASVSLGEFGTFRPSFGCKSQDDEKGVTTESLRNRKIIFTPGNLFKGMIKSISIQKLDSSKTNSSTTPDDGNGDDKGEGGGSGEAPDPAA</sequence>
<evidence type="ECO:0000313" key="6">
    <source>
        <dbReference type="EMBL" id="MCA4524228.1"/>
    </source>
</evidence>
<proteinExistence type="predicted"/>
<feature type="region of interest" description="Disordered" evidence="2">
    <location>
        <begin position="125"/>
        <end position="159"/>
    </location>
</feature>
<dbReference type="GO" id="GO:0003677">
    <property type="term" value="F:DNA binding"/>
    <property type="evidence" value="ECO:0007669"/>
    <property type="project" value="UniProtKB-KW"/>
</dbReference>
<dbReference type="SUPFAM" id="SSF47729">
    <property type="entry name" value="IHF-like DNA-binding proteins"/>
    <property type="match status" value="1"/>
</dbReference>
<evidence type="ECO:0000313" key="5">
    <source>
        <dbReference type="EMBL" id="KAB6149133.1"/>
    </source>
</evidence>
<accession>A0A412J2J8</accession>
<feature type="compositionally biased region" description="Polar residues" evidence="2">
    <location>
        <begin position="125"/>
        <end position="136"/>
    </location>
</feature>
<dbReference type="EMBL" id="WDED01000005">
    <property type="protein sequence ID" value="KAB6149133.1"/>
    <property type="molecule type" value="Genomic_DNA"/>
</dbReference>
<evidence type="ECO:0000313" key="7">
    <source>
        <dbReference type="Proteomes" id="UP000434604"/>
    </source>
</evidence>
<evidence type="ECO:0000256" key="2">
    <source>
        <dbReference type="SAM" id="MobiDB-lite"/>
    </source>
</evidence>
<reference evidence="7 8" key="1">
    <citation type="journal article" date="2019" name="Nat. Med.">
        <title>A library of human gut bacterial isolates paired with longitudinal multiomics data enables mechanistic microbiome research.</title>
        <authorList>
            <person name="Poyet M."/>
            <person name="Groussin M."/>
            <person name="Gibbons S.M."/>
            <person name="Avila-Pacheco J."/>
            <person name="Jiang X."/>
            <person name="Kearney S.M."/>
            <person name="Perrotta A.R."/>
            <person name="Berdy B."/>
            <person name="Zhao S."/>
            <person name="Lieberman T.D."/>
            <person name="Swanson P.K."/>
            <person name="Smith M."/>
            <person name="Roesemann S."/>
            <person name="Alexander J.E."/>
            <person name="Rich S.A."/>
            <person name="Livny J."/>
            <person name="Vlamakis H."/>
            <person name="Clish C."/>
            <person name="Bullock K."/>
            <person name="Deik A."/>
            <person name="Scott J."/>
            <person name="Pierce K.A."/>
            <person name="Xavier R.J."/>
            <person name="Alm E.J."/>
        </authorList>
    </citation>
    <scope>NUCLEOTIDE SEQUENCE [LARGE SCALE GENOMIC DNA]</scope>
    <source>
        <strain evidence="5 7">BIOML-A58</strain>
        <strain evidence="4 8">BIOML-A74</strain>
    </source>
</reference>
<dbReference type="Proteomes" id="UP001197958">
    <property type="component" value="Unassembled WGS sequence"/>
</dbReference>
<dbReference type="EMBL" id="WDES01000042">
    <property type="protein sequence ID" value="KAB6083395.1"/>
    <property type="molecule type" value="Genomic_DNA"/>
</dbReference>
<feature type="domain" description="HU" evidence="3">
    <location>
        <begin position="1"/>
        <end position="125"/>
    </location>
</feature>
<evidence type="ECO:0000256" key="1">
    <source>
        <dbReference type="ARBA" id="ARBA00023125"/>
    </source>
</evidence>
<keyword evidence="1 5" id="KW-0238">DNA-binding</keyword>
<name>A0A412J2J8_9BACE</name>